<sequence length="321" mass="35749">MNSLQYQHGHAPNVPSTDFLNSLKGNLRISANGIVVHKREDMAAVAQQLQQIMSKARLYEFMIHDLAGALYFNRLHRFQSLSLHYEQLECVSSEDGSPYTGYKVKLVGRTCPGGPDIKAGYSFARIALEDAMLRMALHYQDQLGKYDILAMQPWKQPFLEIRKRLFDEIIVLFPKNNGGEINAAVEGPVVGTPVEAPIITTPVKVPVVNIPVEVPVVGSDAGDAETTLKLGDPVPASFMFTSSALYKSPAVQLFINLSISDPRLESPEDKSMQKDFINAAYEANAPKGKQPQDVNDDIPPQMDHEENFEEAWNMFINWEDA</sequence>
<name>A0ABR3R4Z0_9PLEO</name>
<feature type="region of interest" description="Disordered" evidence="1">
    <location>
        <begin position="283"/>
        <end position="302"/>
    </location>
</feature>
<evidence type="ECO:0000313" key="3">
    <source>
        <dbReference type="Proteomes" id="UP001521785"/>
    </source>
</evidence>
<comment type="caution">
    <text evidence="2">The sequence shown here is derived from an EMBL/GenBank/DDBJ whole genome shotgun (WGS) entry which is preliminary data.</text>
</comment>
<dbReference type="Proteomes" id="UP001521785">
    <property type="component" value="Unassembled WGS sequence"/>
</dbReference>
<dbReference type="EMBL" id="JAKJXO020000010">
    <property type="protein sequence ID" value="KAL1599510.1"/>
    <property type="molecule type" value="Genomic_DNA"/>
</dbReference>
<protein>
    <submittedName>
        <fullName evidence="2">Uncharacterized protein</fullName>
    </submittedName>
</protein>
<reference evidence="2 3" key="1">
    <citation type="submission" date="2024-02" db="EMBL/GenBank/DDBJ databases">
        <title>De novo assembly and annotation of 12 fungi associated with fruit tree decline syndrome in Ontario, Canada.</title>
        <authorList>
            <person name="Sulman M."/>
            <person name="Ellouze W."/>
            <person name="Ilyukhin E."/>
        </authorList>
    </citation>
    <scope>NUCLEOTIDE SEQUENCE [LARGE SCALE GENOMIC DNA]</scope>
    <source>
        <strain evidence="2 3">M42-189</strain>
    </source>
</reference>
<evidence type="ECO:0000256" key="1">
    <source>
        <dbReference type="SAM" id="MobiDB-lite"/>
    </source>
</evidence>
<keyword evidence="3" id="KW-1185">Reference proteome</keyword>
<organism evidence="2 3">
    <name type="scientific">Paraconiothyrium brasiliense</name>
    <dbReference type="NCBI Taxonomy" id="300254"/>
    <lineage>
        <taxon>Eukaryota</taxon>
        <taxon>Fungi</taxon>
        <taxon>Dikarya</taxon>
        <taxon>Ascomycota</taxon>
        <taxon>Pezizomycotina</taxon>
        <taxon>Dothideomycetes</taxon>
        <taxon>Pleosporomycetidae</taxon>
        <taxon>Pleosporales</taxon>
        <taxon>Massarineae</taxon>
        <taxon>Didymosphaeriaceae</taxon>
        <taxon>Paraconiothyrium</taxon>
    </lineage>
</organism>
<accession>A0ABR3R4Z0</accession>
<evidence type="ECO:0000313" key="2">
    <source>
        <dbReference type="EMBL" id="KAL1599510.1"/>
    </source>
</evidence>
<gene>
    <name evidence="2" type="ORF">SLS60_007313</name>
</gene>
<proteinExistence type="predicted"/>